<accession>A0A0K8QJT1</accession>
<gene>
    <name evidence="2" type="ORF">MBSD_n0244</name>
</gene>
<keyword evidence="1" id="KW-0472">Membrane</keyword>
<dbReference type="EMBL" id="DF970140">
    <property type="protein sequence ID" value="GAP64961.1"/>
    <property type="molecule type" value="Genomic_DNA"/>
</dbReference>
<feature type="transmembrane region" description="Helical" evidence="1">
    <location>
        <begin position="74"/>
        <end position="97"/>
    </location>
</feature>
<keyword evidence="1" id="KW-1133">Transmembrane helix</keyword>
<feature type="transmembrane region" description="Helical" evidence="1">
    <location>
        <begin position="34"/>
        <end position="54"/>
    </location>
</feature>
<sequence>MVMAAAWTAANLVIALIAIVATIAAATWAPRIRWFSAIMASLLIAIPPYPYWLFSSNSRGWYLHFFDGFNVQNLPILGFALYFAMALFLFGAIFWAVRTPTQNQTA</sequence>
<protein>
    <submittedName>
        <fullName evidence="2">Uncharacterized protein</fullName>
    </submittedName>
</protein>
<name>A0A0K8QJT1_9GAMM</name>
<feature type="transmembrane region" description="Helical" evidence="1">
    <location>
        <begin position="6"/>
        <end position="27"/>
    </location>
</feature>
<keyword evidence="1" id="KW-0812">Transmembrane</keyword>
<evidence type="ECO:0000256" key="1">
    <source>
        <dbReference type="SAM" id="Phobius"/>
    </source>
</evidence>
<evidence type="ECO:0000313" key="2">
    <source>
        <dbReference type="EMBL" id="GAP64961.1"/>
    </source>
</evidence>
<organism evidence="2">
    <name type="scientific">Mizugakiibacter sediminis</name>
    <dbReference type="NCBI Taxonomy" id="1475481"/>
    <lineage>
        <taxon>Bacteria</taxon>
        <taxon>Pseudomonadati</taxon>
        <taxon>Pseudomonadota</taxon>
        <taxon>Gammaproteobacteria</taxon>
        <taxon>Lysobacterales</taxon>
        <taxon>Rhodanobacteraceae</taxon>
        <taxon>Mizugakiibacter</taxon>
    </lineage>
</organism>
<reference evidence="2" key="1">
    <citation type="submission" date="2015-08" db="EMBL/GenBank/DDBJ databases">
        <title>Complete DNA Sequence of Pseudomonas syringae pv. actinidiae, the Causal Agent of Kiwifruit Canker Disease.</title>
        <authorList>
            <person name="Rikkerink E.H.A."/>
            <person name="Fineran P.C."/>
        </authorList>
    </citation>
    <scope>NUCLEOTIDE SEQUENCE</scope>
    <source>
        <strain evidence="2">SkMP5</strain>
    </source>
</reference>
<keyword evidence="3" id="KW-1185">Reference proteome</keyword>
<dbReference type="AlphaFoldDB" id="A0A0K8QJT1"/>
<proteinExistence type="predicted"/>
<dbReference type="Proteomes" id="UP000253740">
    <property type="component" value="Unassembled WGS sequence"/>
</dbReference>
<evidence type="ECO:0000313" key="3">
    <source>
        <dbReference type="Proteomes" id="UP000253740"/>
    </source>
</evidence>